<dbReference type="PANTHER" id="PTHR30620:SF16">
    <property type="entry name" value="LYSOSOMAL BETA GLUCOSIDASE"/>
    <property type="match status" value="1"/>
</dbReference>
<dbReference type="Pfam" id="PF00933">
    <property type="entry name" value="Glyco_hydro_3"/>
    <property type="match status" value="1"/>
</dbReference>
<accession>A0ABV1ID61</accession>
<evidence type="ECO:0000256" key="1">
    <source>
        <dbReference type="ARBA" id="ARBA00000448"/>
    </source>
</evidence>
<dbReference type="Gene3D" id="3.40.50.1700">
    <property type="entry name" value="Glycoside hydrolase family 3 C-terminal domain"/>
    <property type="match status" value="1"/>
</dbReference>
<dbReference type="EC" id="3.2.1.21" evidence="3"/>
<gene>
    <name evidence="9" type="ORF">AAAT05_00525</name>
</gene>
<dbReference type="InterPro" id="IPR019546">
    <property type="entry name" value="TAT_signal_bac_arc"/>
</dbReference>
<organism evidence="9 10">
    <name type="scientific">Paratractidigestivibacter faecalis</name>
    <dbReference type="NCBI Taxonomy" id="2292441"/>
    <lineage>
        <taxon>Bacteria</taxon>
        <taxon>Bacillati</taxon>
        <taxon>Actinomycetota</taxon>
        <taxon>Coriobacteriia</taxon>
        <taxon>Coriobacteriales</taxon>
        <taxon>Atopobiaceae</taxon>
        <taxon>Paratractidigestivibacter</taxon>
    </lineage>
</organism>
<dbReference type="NCBIfam" id="TIGR01409">
    <property type="entry name" value="TAT_signal_seq"/>
    <property type="match status" value="1"/>
</dbReference>
<dbReference type="SUPFAM" id="SSF52279">
    <property type="entry name" value="Beta-D-glucan exohydrolase, C-terminal domain"/>
    <property type="match status" value="1"/>
</dbReference>
<dbReference type="InterPro" id="IPR051915">
    <property type="entry name" value="Cellulose_Degrad_GH3"/>
</dbReference>
<dbReference type="GO" id="GO:0016787">
    <property type="term" value="F:hydrolase activity"/>
    <property type="evidence" value="ECO:0007669"/>
    <property type="project" value="UniProtKB-KW"/>
</dbReference>
<comment type="similarity">
    <text evidence="2">Belongs to the glycosyl hydrolase 3 family.</text>
</comment>
<dbReference type="InterPro" id="IPR017853">
    <property type="entry name" value="GH"/>
</dbReference>
<evidence type="ECO:0000256" key="4">
    <source>
        <dbReference type="ARBA" id="ARBA00022729"/>
    </source>
</evidence>
<reference evidence="9 10" key="1">
    <citation type="submission" date="2024-04" db="EMBL/GenBank/DDBJ databases">
        <title>Human intestinal bacterial collection.</title>
        <authorList>
            <person name="Pauvert C."/>
            <person name="Hitch T.C.A."/>
            <person name="Clavel T."/>
        </authorList>
    </citation>
    <scope>NUCLEOTIDE SEQUENCE [LARGE SCALE GENOMIC DNA]</scope>
    <source>
        <strain evidence="9 10">CLA-AA-H197</strain>
    </source>
</reference>
<sequence length="843" mass="90769">MANVTRRNFLQAAAVAGGMMGLAGCNAGGSGATSAADPLAAPAADRYPIDPDGEKVEAKWSSETSRKDKWTRVTNPDGGAELGVMDTAKIIQVDGYAFKDLNGNGKLDLYEDWRQSPEDRAKALAESMSAEEILPLMWHNGCTSTTAPLNDDDAASLKAGMRAGVSRAQAAPDNYVEAINWINAVQEECEKSAYGIPYLNSTDQYQNFDIPDNDGLVASMDMDIIRRAAKVQAKVWRATGVRCLLGPQIDISTNPTYCRYSGSASEDPALNRDFARAFITGLQSTFGDDACTDDQGWGKDSILGMAKHYCGAGAVEGGRNDHSDGGKYDVFPGDNFKAHLVPFLDGALNLGSKTGATASIMPNYGIAYDQDQKYGENVGGGFSEMRTSYLRNAGWDGMVTTDWQITGDSEPGAMMKNRVWGVEDLTPDERQLKGLKAGDDQFGGEFDVENLTKAYESLEAEVGADEALARVRDSARRIFTCMNYVDLFDQPYSDREEAQALFEDEANTALGVEAAEKSIVMVKNKGNVISKAGLGDKPRCYIPQALVGGGMFSTTPAKFQLAIDEDVANKYFDVLTDTVGEPTGKAMGGFPGMPVDDNASSDPVYQASDAKMPSDEELAQCKYAILVVDCPTGESSLTTNEDGTVTCTPASLQYRLYTADGDNVRRESIAGNVMGSANGTVWDSQSGGVKENRSHYGQTTICGNESDLDRVIEVRSKLADDAKLILMVQATHPMCFHEIEPYADVILVHFEMSQGVNGVALANIVTGQTEPSGLLPSQQPKDMSEVEGQDEDVPRDMVPYTDSEGNAYDFAFGLNWSGKISDERTKTYGATPLTEPETEVVAS</sequence>
<feature type="compositionally biased region" description="Polar residues" evidence="7">
    <location>
        <begin position="770"/>
        <end position="781"/>
    </location>
</feature>
<keyword evidence="10" id="KW-1185">Reference proteome</keyword>
<evidence type="ECO:0000256" key="3">
    <source>
        <dbReference type="ARBA" id="ARBA00012744"/>
    </source>
</evidence>
<dbReference type="Proteomes" id="UP001478817">
    <property type="component" value="Unassembled WGS sequence"/>
</dbReference>
<comment type="caution">
    <text evidence="9">The sequence shown here is derived from an EMBL/GenBank/DDBJ whole genome shotgun (WGS) entry which is preliminary data.</text>
</comment>
<keyword evidence="4" id="KW-0732">Signal</keyword>
<evidence type="ECO:0000256" key="6">
    <source>
        <dbReference type="ARBA" id="ARBA00023295"/>
    </source>
</evidence>
<evidence type="ECO:0000259" key="8">
    <source>
        <dbReference type="Pfam" id="PF00933"/>
    </source>
</evidence>
<dbReference type="InterPro" id="IPR001764">
    <property type="entry name" value="Glyco_hydro_3_N"/>
</dbReference>
<proteinExistence type="inferred from homology"/>
<dbReference type="RefSeq" id="WP_349181196.1">
    <property type="nucleotide sequence ID" value="NZ_JBBNGS010000001.1"/>
</dbReference>
<dbReference type="InterPro" id="IPR036962">
    <property type="entry name" value="Glyco_hydro_3_N_sf"/>
</dbReference>
<evidence type="ECO:0000313" key="9">
    <source>
        <dbReference type="EMBL" id="MEQ2636840.1"/>
    </source>
</evidence>
<comment type="catalytic activity">
    <reaction evidence="1">
        <text>Hydrolysis of terminal, non-reducing beta-D-glucosyl residues with release of beta-D-glucose.</text>
        <dbReference type="EC" id="3.2.1.21"/>
    </reaction>
</comment>
<dbReference type="EMBL" id="JBBNGS010000001">
    <property type="protein sequence ID" value="MEQ2636840.1"/>
    <property type="molecule type" value="Genomic_DNA"/>
</dbReference>
<dbReference type="InterPro" id="IPR036881">
    <property type="entry name" value="Glyco_hydro_3_C_sf"/>
</dbReference>
<keyword evidence="5 9" id="KW-0378">Hydrolase</keyword>
<dbReference type="PROSITE" id="PS51318">
    <property type="entry name" value="TAT"/>
    <property type="match status" value="1"/>
</dbReference>
<evidence type="ECO:0000256" key="2">
    <source>
        <dbReference type="ARBA" id="ARBA00005336"/>
    </source>
</evidence>
<evidence type="ECO:0000256" key="7">
    <source>
        <dbReference type="SAM" id="MobiDB-lite"/>
    </source>
</evidence>
<dbReference type="SUPFAM" id="SSF51445">
    <property type="entry name" value="(Trans)glycosidases"/>
    <property type="match status" value="1"/>
</dbReference>
<name>A0ABV1ID61_9ACTN</name>
<protein>
    <recommendedName>
        <fullName evidence="3">beta-glucosidase</fullName>
        <ecNumber evidence="3">3.2.1.21</ecNumber>
    </recommendedName>
</protein>
<dbReference type="InterPro" id="IPR006311">
    <property type="entry name" value="TAT_signal"/>
</dbReference>
<evidence type="ECO:0000313" key="10">
    <source>
        <dbReference type="Proteomes" id="UP001478817"/>
    </source>
</evidence>
<dbReference type="PROSITE" id="PS51257">
    <property type="entry name" value="PROKAR_LIPOPROTEIN"/>
    <property type="match status" value="1"/>
</dbReference>
<feature type="region of interest" description="Disordered" evidence="7">
    <location>
        <begin position="770"/>
        <end position="800"/>
    </location>
</feature>
<keyword evidence="6" id="KW-0326">Glycosidase</keyword>
<feature type="domain" description="Glycoside hydrolase family 3 N-terminal" evidence="8">
    <location>
        <begin position="154"/>
        <end position="479"/>
    </location>
</feature>
<dbReference type="Gene3D" id="3.20.20.300">
    <property type="entry name" value="Glycoside hydrolase, family 3, N-terminal domain"/>
    <property type="match status" value="1"/>
</dbReference>
<dbReference type="PANTHER" id="PTHR30620">
    <property type="entry name" value="PERIPLASMIC BETA-GLUCOSIDASE-RELATED"/>
    <property type="match status" value="1"/>
</dbReference>
<evidence type="ECO:0000256" key="5">
    <source>
        <dbReference type="ARBA" id="ARBA00022801"/>
    </source>
</evidence>